<evidence type="ECO:0000313" key="3">
    <source>
        <dbReference type="Proteomes" id="UP001213681"/>
    </source>
</evidence>
<dbReference type="PANTHER" id="PTHR40618">
    <property type="entry name" value="B-ZIP TRANSCRIPTION FACTOR (EUROFUNG)-RELATED"/>
    <property type="match status" value="1"/>
</dbReference>
<feature type="compositionally biased region" description="Polar residues" evidence="1">
    <location>
        <begin position="1"/>
        <end position="15"/>
    </location>
</feature>
<comment type="caution">
    <text evidence="2">The sequence shown here is derived from an EMBL/GenBank/DDBJ whole genome shotgun (WGS) entry which is preliminary data.</text>
</comment>
<keyword evidence="3" id="KW-1185">Reference proteome</keyword>
<sequence>MSSNSSIPETDSNGLSGVPGESERCPSNSDDLRRLRTGKRGRPPIDPSQKGVAERRRNQVRKAQRAYRFRKEEEATFRMNYVQVLENRIRQMRQSFFELASHVEKAQITHREPNRTYELQRIIRDFLSASQTIEPFGESQHNDGYAINDYPRSDPTPLNPVVSSNIYTSFQTNLPAPASVGPLETPMPIHAPPFGDYLFFPGSGAPIPRTFAQRLYFTCIKRAHGLLTNPHADGAEVARVFQYSFQYSDASTMISTFDVLLRTNADYRTAYVYNLGGAGSHYQYRQTDLDIVQKVSLGQETPAKSDDETWFDPRDIEGWLEENGLVIGGAQSFMYLSDFRSFEPCKDITPCQETDPFLISRRDTRQSAKVLNVDRFLQGLSYSPRICISKIYSGMLNMQSE</sequence>
<dbReference type="Proteomes" id="UP001213681">
    <property type="component" value="Unassembled WGS sequence"/>
</dbReference>
<dbReference type="RefSeq" id="XP_056767309.1">
    <property type="nucleotide sequence ID" value="XM_056908691.1"/>
</dbReference>
<organism evidence="2 3">
    <name type="scientific">Penicillium daleae</name>
    <dbReference type="NCBI Taxonomy" id="63821"/>
    <lineage>
        <taxon>Eukaryota</taxon>
        <taxon>Fungi</taxon>
        <taxon>Dikarya</taxon>
        <taxon>Ascomycota</taxon>
        <taxon>Pezizomycotina</taxon>
        <taxon>Eurotiomycetes</taxon>
        <taxon>Eurotiomycetidae</taxon>
        <taxon>Eurotiales</taxon>
        <taxon>Aspergillaceae</taxon>
        <taxon>Penicillium</taxon>
    </lineage>
</organism>
<dbReference type="PANTHER" id="PTHR40618:SF1">
    <property type="entry name" value="B-ZIP TRANSCRIPTION FACTOR (EUROFUNG)"/>
    <property type="match status" value="1"/>
</dbReference>
<evidence type="ECO:0000313" key="2">
    <source>
        <dbReference type="EMBL" id="KAJ5454353.1"/>
    </source>
</evidence>
<reference evidence="2" key="1">
    <citation type="submission" date="2022-12" db="EMBL/GenBank/DDBJ databases">
        <authorList>
            <person name="Petersen C."/>
        </authorList>
    </citation>
    <scope>NUCLEOTIDE SEQUENCE</scope>
    <source>
        <strain evidence="2">IBT 16125</strain>
    </source>
</reference>
<dbReference type="AlphaFoldDB" id="A0AAD6C7Y5"/>
<gene>
    <name evidence="2" type="ORF">N7458_005309</name>
</gene>
<dbReference type="EMBL" id="JAPVEA010000005">
    <property type="protein sequence ID" value="KAJ5454353.1"/>
    <property type="molecule type" value="Genomic_DNA"/>
</dbReference>
<name>A0AAD6C7Y5_9EURO</name>
<evidence type="ECO:0008006" key="4">
    <source>
        <dbReference type="Google" id="ProtNLM"/>
    </source>
</evidence>
<dbReference type="GeneID" id="81598934"/>
<dbReference type="CDD" id="cd14688">
    <property type="entry name" value="bZIP_YAP"/>
    <property type="match status" value="1"/>
</dbReference>
<protein>
    <recommendedName>
        <fullName evidence="4">BZIP domain-containing protein</fullName>
    </recommendedName>
</protein>
<accession>A0AAD6C7Y5</accession>
<feature type="region of interest" description="Disordered" evidence="1">
    <location>
        <begin position="1"/>
        <end position="59"/>
    </location>
</feature>
<proteinExistence type="predicted"/>
<evidence type="ECO:0000256" key="1">
    <source>
        <dbReference type="SAM" id="MobiDB-lite"/>
    </source>
</evidence>
<reference evidence="2" key="2">
    <citation type="journal article" date="2023" name="IMA Fungus">
        <title>Comparative genomic study of the Penicillium genus elucidates a diverse pangenome and 15 lateral gene transfer events.</title>
        <authorList>
            <person name="Petersen C."/>
            <person name="Sorensen T."/>
            <person name="Nielsen M.R."/>
            <person name="Sondergaard T.E."/>
            <person name="Sorensen J.L."/>
            <person name="Fitzpatrick D.A."/>
            <person name="Frisvad J.C."/>
            <person name="Nielsen K.L."/>
        </authorList>
    </citation>
    <scope>NUCLEOTIDE SEQUENCE</scope>
    <source>
        <strain evidence="2">IBT 16125</strain>
    </source>
</reference>
<dbReference type="Gene3D" id="1.20.5.170">
    <property type="match status" value="1"/>
</dbReference>